<proteinExistence type="predicted"/>
<dbReference type="PROSITE" id="PS51257">
    <property type="entry name" value="PROKAR_LIPOPROTEIN"/>
    <property type="match status" value="1"/>
</dbReference>
<keyword evidence="1" id="KW-0732">Signal</keyword>
<evidence type="ECO:0000313" key="2">
    <source>
        <dbReference type="EMBL" id="PWJ77628.1"/>
    </source>
</evidence>
<dbReference type="AlphaFoldDB" id="A0A316BVL8"/>
<name>A0A316BVL8_PSESE</name>
<dbReference type="RefSeq" id="WP_019173511.1">
    <property type="nucleotide sequence ID" value="NZ_QGGG01000017.1"/>
</dbReference>
<comment type="caution">
    <text evidence="2">The sequence shown here is derived from an EMBL/GenBank/DDBJ whole genome shotgun (WGS) entry which is preliminary data.</text>
</comment>
<dbReference type="Proteomes" id="UP000245396">
    <property type="component" value="Unassembled WGS sequence"/>
</dbReference>
<evidence type="ECO:0000313" key="3">
    <source>
        <dbReference type="Proteomes" id="UP000245396"/>
    </source>
</evidence>
<protein>
    <submittedName>
        <fullName evidence="2">Entericidin EcnA/B family protein</fullName>
    </submittedName>
</protein>
<accession>A0A316BVL8</accession>
<sequence>MKLSRIVSLAAVLACALAVSACANTIRGVGKDVKSTARAVEDAVTN</sequence>
<keyword evidence="3" id="KW-1185">Reference proteome</keyword>
<reference evidence="2 3" key="1">
    <citation type="submission" date="2018-05" db="EMBL/GenBank/DDBJ databases">
        <title>Genomic Encyclopedia of Type Strains, Phase IV (KMG-IV): sequencing the most valuable type-strain genomes for metagenomic binning, comparative biology and taxonomic classification.</title>
        <authorList>
            <person name="Goeker M."/>
        </authorList>
    </citation>
    <scope>NUCLEOTIDE SEQUENCE [LARGE SCALE GENOMIC DNA]</scope>
    <source>
        <strain evidence="2 3">DSM 6986</strain>
    </source>
</reference>
<dbReference type="STRING" id="1192868.GCA_000304395_04061"/>
<gene>
    <name evidence="2" type="ORF">C7441_11739</name>
</gene>
<feature type="chain" id="PRO_5016351412" evidence="1">
    <location>
        <begin position="24"/>
        <end position="46"/>
    </location>
</feature>
<organism evidence="2 3">
    <name type="scientific">Pseudaminobacter salicylatoxidans</name>
    <dbReference type="NCBI Taxonomy" id="93369"/>
    <lineage>
        <taxon>Bacteria</taxon>
        <taxon>Pseudomonadati</taxon>
        <taxon>Pseudomonadota</taxon>
        <taxon>Alphaproteobacteria</taxon>
        <taxon>Hyphomicrobiales</taxon>
        <taxon>Phyllobacteriaceae</taxon>
        <taxon>Pseudaminobacter</taxon>
    </lineage>
</organism>
<feature type="signal peptide" evidence="1">
    <location>
        <begin position="1"/>
        <end position="23"/>
    </location>
</feature>
<evidence type="ECO:0000256" key="1">
    <source>
        <dbReference type="SAM" id="SignalP"/>
    </source>
</evidence>
<dbReference type="EMBL" id="QGGG01000017">
    <property type="protein sequence ID" value="PWJ77628.1"/>
    <property type="molecule type" value="Genomic_DNA"/>
</dbReference>